<evidence type="ECO:0000256" key="3">
    <source>
        <dbReference type="ARBA" id="ARBA00007103"/>
    </source>
</evidence>
<dbReference type="PROSITE" id="PS00901">
    <property type="entry name" value="CYS_SYNTHASE"/>
    <property type="match status" value="1"/>
</dbReference>
<feature type="domain" description="Tryptophan synthase beta chain-like PALP" evidence="14">
    <location>
        <begin position="8"/>
        <end position="291"/>
    </location>
</feature>
<dbReference type="GO" id="GO:0006535">
    <property type="term" value="P:cysteine biosynthetic process from serine"/>
    <property type="evidence" value="ECO:0007669"/>
    <property type="project" value="UniProtKB-UniRule"/>
</dbReference>
<dbReference type="InterPro" id="IPR005856">
    <property type="entry name" value="Cys_synth"/>
</dbReference>
<dbReference type="PANTHER" id="PTHR10314">
    <property type="entry name" value="CYSTATHIONINE BETA-SYNTHASE"/>
    <property type="match status" value="1"/>
</dbReference>
<evidence type="ECO:0000313" key="16">
    <source>
        <dbReference type="Proteomes" id="UP000186112"/>
    </source>
</evidence>
<comment type="similarity">
    <text evidence="3 13">Belongs to the cysteine synthase/cystathionine beta-synthase family.</text>
</comment>
<dbReference type="InterPro" id="IPR001216">
    <property type="entry name" value="P-phosphate_BS"/>
</dbReference>
<evidence type="ECO:0000313" key="15">
    <source>
        <dbReference type="EMBL" id="OLS03055.1"/>
    </source>
</evidence>
<evidence type="ECO:0000256" key="11">
    <source>
        <dbReference type="PIRSR" id="PIRSR605856-50"/>
    </source>
</evidence>
<proteinExistence type="inferred from homology"/>
<name>A0A1U7M6Z7_TISCR</name>
<evidence type="ECO:0000256" key="10">
    <source>
        <dbReference type="ARBA" id="ARBA00047931"/>
    </source>
</evidence>
<keyword evidence="9 13" id="KW-0198">Cysteine biosynthesis</keyword>
<evidence type="ECO:0000256" key="13">
    <source>
        <dbReference type="RuleBase" id="RU003985"/>
    </source>
</evidence>
<evidence type="ECO:0000256" key="12">
    <source>
        <dbReference type="PIRSR" id="PIRSR605856-51"/>
    </source>
</evidence>
<gene>
    <name evidence="15" type="primary">cysK</name>
    <name evidence="15" type="ORF">TICRE_07510</name>
</gene>
<keyword evidence="7 13" id="KW-0808">Transferase</keyword>
<organism evidence="15 16">
    <name type="scientific">Tissierella creatinophila DSM 6911</name>
    <dbReference type="NCBI Taxonomy" id="1123403"/>
    <lineage>
        <taxon>Bacteria</taxon>
        <taxon>Bacillati</taxon>
        <taxon>Bacillota</taxon>
        <taxon>Tissierellia</taxon>
        <taxon>Tissierellales</taxon>
        <taxon>Tissierellaceae</taxon>
        <taxon>Tissierella</taxon>
    </lineage>
</organism>
<evidence type="ECO:0000256" key="5">
    <source>
        <dbReference type="ARBA" id="ARBA00019371"/>
    </source>
</evidence>
<dbReference type="EMBL" id="LTDM01000011">
    <property type="protein sequence ID" value="OLS03055.1"/>
    <property type="molecule type" value="Genomic_DNA"/>
</dbReference>
<dbReference type="EC" id="2.5.1.47" evidence="4 13"/>
<keyword evidence="6 13" id="KW-0028">Amino-acid biosynthesis</keyword>
<feature type="binding site" evidence="11">
    <location>
        <position position="264"/>
    </location>
    <ligand>
        <name>pyridoxal 5'-phosphate</name>
        <dbReference type="ChEBI" id="CHEBI:597326"/>
    </ligand>
</feature>
<dbReference type="InterPro" id="IPR005859">
    <property type="entry name" value="CysK"/>
</dbReference>
<reference evidence="15 16" key="1">
    <citation type="submission" date="2016-02" db="EMBL/GenBank/DDBJ databases">
        <title>Genome sequence of Tissierella creatinophila DSM 6911.</title>
        <authorList>
            <person name="Poehlein A."/>
            <person name="Daniel R."/>
        </authorList>
    </citation>
    <scope>NUCLEOTIDE SEQUENCE [LARGE SCALE GENOMIC DNA]</scope>
    <source>
        <strain evidence="15 16">DSM 6911</strain>
    </source>
</reference>
<dbReference type="FunFam" id="3.40.50.1100:FF:000003">
    <property type="entry name" value="Cystathionine beta-synthase"/>
    <property type="match status" value="1"/>
</dbReference>
<dbReference type="SUPFAM" id="SSF53686">
    <property type="entry name" value="Tryptophan synthase beta subunit-like PLP-dependent enzymes"/>
    <property type="match status" value="1"/>
</dbReference>
<dbReference type="Proteomes" id="UP000186112">
    <property type="component" value="Unassembled WGS sequence"/>
</dbReference>
<comment type="catalytic activity">
    <reaction evidence="10 13">
        <text>O-acetyl-L-serine + hydrogen sulfide = L-cysteine + acetate</text>
        <dbReference type="Rhea" id="RHEA:14829"/>
        <dbReference type="ChEBI" id="CHEBI:29919"/>
        <dbReference type="ChEBI" id="CHEBI:30089"/>
        <dbReference type="ChEBI" id="CHEBI:35235"/>
        <dbReference type="ChEBI" id="CHEBI:58340"/>
        <dbReference type="EC" id="2.5.1.47"/>
    </reaction>
</comment>
<dbReference type="InterPro" id="IPR001926">
    <property type="entry name" value="TrpB-like_PALP"/>
</dbReference>
<dbReference type="GO" id="GO:0030170">
    <property type="term" value="F:pyridoxal phosphate binding"/>
    <property type="evidence" value="ECO:0007669"/>
    <property type="project" value="InterPro"/>
</dbReference>
<dbReference type="AlphaFoldDB" id="A0A1U7M6Z7"/>
<evidence type="ECO:0000256" key="8">
    <source>
        <dbReference type="ARBA" id="ARBA00022898"/>
    </source>
</evidence>
<dbReference type="RefSeq" id="WP_075725294.1">
    <property type="nucleotide sequence ID" value="NZ_LTDM01000011.1"/>
</dbReference>
<evidence type="ECO:0000259" key="14">
    <source>
        <dbReference type="Pfam" id="PF00291"/>
    </source>
</evidence>
<dbReference type="PROSITE" id="PS00165">
    <property type="entry name" value="DEHYDRATASE_SER_THR"/>
    <property type="match status" value="1"/>
</dbReference>
<feature type="modified residue" description="N6-(pyridoxal phosphate)lysine" evidence="12">
    <location>
        <position position="43"/>
    </location>
</feature>
<dbReference type="OrthoDB" id="9808024at2"/>
<evidence type="ECO:0000256" key="2">
    <source>
        <dbReference type="ARBA" id="ARBA00004962"/>
    </source>
</evidence>
<dbReference type="Pfam" id="PF00291">
    <property type="entry name" value="PALP"/>
    <property type="match status" value="1"/>
</dbReference>
<protein>
    <recommendedName>
        <fullName evidence="5 13">Cysteine synthase</fullName>
        <ecNumber evidence="4 13">2.5.1.47</ecNumber>
    </recommendedName>
</protein>
<comment type="pathway">
    <text evidence="2">Amino-acid biosynthesis; L-cysteine biosynthesis; L-cysteine from L-serine: step 2/2.</text>
</comment>
<sequence>MILNNIYESIGNTPIIKLNNLQEEDSAEIFVKVESFNPSGSIKDRAALYMIEGAEQKGILKKGDTIIEPTSGNTGIGLAMIGASKGYRVILVMPDTMSLERRKILKAYGAELILTDGKKGMSGSVEKAKKLAKENRYFMPDQFSNQNNAKAHYETTAEEIIKDTQKKLDVFIAGVGTGGTVSGVGKKLKEVIKGIYIVAVEPTESQVLSGKDPAPHKIQGLGANFVPSIFDREVVDEIIHIGAEEAFKYARLLGEKEGILCGISSGANLAAAMIMAKRLGKNHRILTVLPDTGERYLSTDLLLGE</sequence>
<comment type="cofactor">
    <cofactor evidence="1 11 13">
        <name>pyridoxal 5'-phosphate</name>
        <dbReference type="ChEBI" id="CHEBI:597326"/>
    </cofactor>
</comment>
<evidence type="ECO:0000256" key="6">
    <source>
        <dbReference type="ARBA" id="ARBA00022605"/>
    </source>
</evidence>
<evidence type="ECO:0000256" key="1">
    <source>
        <dbReference type="ARBA" id="ARBA00001933"/>
    </source>
</evidence>
<keyword evidence="8 11" id="KW-0663">Pyridoxal phosphate</keyword>
<dbReference type="GO" id="GO:0004124">
    <property type="term" value="F:cysteine synthase activity"/>
    <property type="evidence" value="ECO:0007669"/>
    <property type="project" value="UniProtKB-UniRule"/>
</dbReference>
<dbReference type="NCBIfam" id="TIGR01139">
    <property type="entry name" value="cysK"/>
    <property type="match status" value="1"/>
</dbReference>
<dbReference type="NCBIfam" id="TIGR01136">
    <property type="entry name" value="cysKM"/>
    <property type="match status" value="1"/>
</dbReference>
<feature type="binding site" evidence="11">
    <location>
        <begin position="176"/>
        <end position="180"/>
    </location>
    <ligand>
        <name>pyridoxal 5'-phosphate</name>
        <dbReference type="ChEBI" id="CHEBI:597326"/>
    </ligand>
</feature>
<evidence type="ECO:0000256" key="4">
    <source>
        <dbReference type="ARBA" id="ARBA00012681"/>
    </source>
</evidence>
<dbReference type="InterPro" id="IPR000634">
    <property type="entry name" value="Ser/Thr_deHydtase_PyrdxlP-BS"/>
</dbReference>
<evidence type="ECO:0000256" key="9">
    <source>
        <dbReference type="ARBA" id="ARBA00023192"/>
    </source>
</evidence>
<feature type="binding site" evidence="11">
    <location>
        <position position="73"/>
    </location>
    <ligand>
        <name>pyridoxal 5'-phosphate</name>
        <dbReference type="ChEBI" id="CHEBI:597326"/>
    </ligand>
</feature>
<accession>A0A1U7M6Z7</accession>
<dbReference type="InterPro" id="IPR036052">
    <property type="entry name" value="TrpB-like_PALP_sf"/>
</dbReference>
<dbReference type="UniPathway" id="UPA00136">
    <property type="reaction ID" value="UER00200"/>
</dbReference>
<dbReference type="Gene3D" id="3.40.50.1100">
    <property type="match status" value="2"/>
</dbReference>
<dbReference type="CDD" id="cd01561">
    <property type="entry name" value="CBS_like"/>
    <property type="match status" value="1"/>
</dbReference>
<keyword evidence="16" id="KW-1185">Reference proteome</keyword>
<comment type="caution">
    <text evidence="15">The sequence shown here is derived from an EMBL/GenBank/DDBJ whole genome shotgun (WGS) entry which is preliminary data.</text>
</comment>
<evidence type="ECO:0000256" key="7">
    <source>
        <dbReference type="ARBA" id="ARBA00022679"/>
    </source>
</evidence>
<dbReference type="FunFam" id="3.40.50.1100:FF:000118">
    <property type="entry name" value="Related to CYS4-cystathionine beta-synthase"/>
    <property type="match status" value="1"/>
</dbReference>
<dbReference type="InterPro" id="IPR050214">
    <property type="entry name" value="Cys_Synth/Cystath_Beta-Synth"/>
</dbReference>